<dbReference type="Pfam" id="PF24758">
    <property type="entry name" value="LRR_At5g56370"/>
    <property type="match status" value="1"/>
</dbReference>
<organism evidence="2 3">
    <name type="scientific">Liquidambar formosana</name>
    <name type="common">Formosan gum</name>
    <dbReference type="NCBI Taxonomy" id="63359"/>
    <lineage>
        <taxon>Eukaryota</taxon>
        <taxon>Viridiplantae</taxon>
        <taxon>Streptophyta</taxon>
        <taxon>Embryophyta</taxon>
        <taxon>Tracheophyta</taxon>
        <taxon>Spermatophyta</taxon>
        <taxon>Magnoliopsida</taxon>
        <taxon>eudicotyledons</taxon>
        <taxon>Gunneridae</taxon>
        <taxon>Pentapetalae</taxon>
        <taxon>Saxifragales</taxon>
        <taxon>Altingiaceae</taxon>
        <taxon>Liquidambar</taxon>
    </lineage>
</organism>
<sequence>MRNVKSVCSSNQDIISYLLSNIIENILICLPLRDAVRTSILSSNWRYKWVTLPQLVFDTWIRQEFSENPLSAKHVLRTTIYQVLLHHKGPILKFVMSNPDVKSFCDINQWILFLSNNDILDFTLQIWTDEPHKLPSHFYSFLQLRYLELWSCVFKPPPTFKGFSRLVSLDLNSVVLEAELFGSFISSCPLLEQLKLLTCTEFECLEIDAPNLKLLWFFGTLKTICFKNIPLLAIVLLGLGDTAENAEEPMEGETSNLIKFMAVGNVLKMLPITLNHLKSLDLGDVCFEKVDEISCALCFIGSSPNLQELRISVDTRANALMKPSVKFSQAQDYSDFSLNQLQVVKMQYISGVEPELEFIKYLLANSTVLEMMSIQPFKRNVTDRGLKMLEELTQFPRASARAEIEYL</sequence>
<dbReference type="AlphaFoldDB" id="A0AAP0REU3"/>
<reference evidence="2 3" key="1">
    <citation type="journal article" date="2024" name="Plant J.">
        <title>Genome sequences and population genomics reveal climatic adaptation and genomic divergence between two closely related sweetgum species.</title>
        <authorList>
            <person name="Xu W.Q."/>
            <person name="Ren C.Q."/>
            <person name="Zhang X.Y."/>
            <person name="Comes H.P."/>
            <person name="Liu X.H."/>
            <person name="Li Y.G."/>
            <person name="Kettle C.J."/>
            <person name="Jalonen R."/>
            <person name="Gaisberger H."/>
            <person name="Ma Y.Z."/>
            <person name="Qiu Y.X."/>
        </authorList>
    </citation>
    <scope>NUCLEOTIDE SEQUENCE [LARGE SCALE GENOMIC DNA]</scope>
    <source>
        <strain evidence="2">Hangzhou</strain>
    </source>
</reference>
<dbReference type="EMBL" id="JBBPBK010000010">
    <property type="protein sequence ID" value="KAK9276492.1"/>
    <property type="molecule type" value="Genomic_DNA"/>
</dbReference>
<dbReference type="PANTHER" id="PTHR31639">
    <property type="entry name" value="F-BOX PROTEIN-LIKE"/>
    <property type="match status" value="1"/>
</dbReference>
<feature type="domain" description="FBD" evidence="1">
    <location>
        <begin position="334"/>
        <end position="407"/>
    </location>
</feature>
<dbReference type="InterPro" id="IPR032675">
    <property type="entry name" value="LRR_dom_sf"/>
</dbReference>
<dbReference type="InterPro" id="IPR055411">
    <property type="entry name" value="LRR_FXL15/At3g58940/PEG3-like"/>
</dbReference>
<dbReference type="InterPro" id="IPR036047">
    <property type="entry name" value="F-box-like_dom_sf"/>
</dbReference>
<gene>
    <name evidence="2" type="ORF">L1049_006026</name>
</gene>
<keyword evidence="3" id="KW-1185">Reference proteome</keyword>
<accession>A0AAP0REU3</accession>
<dbReference type="SUPFAM" id="SSF81383">
    <property type="entry name" value="F-box domain"/>
    <property type="match status" value="1"/>
</dbReference>
<dbReference type="PANTHER" id="PTHR31639:SF312">
    <property type="entry name" value="CYCLIN-LIKE F-BOX"/>
    <property type="match status" value="1"/>
</dbReference>
<protein>
    <recommendedName>
        <fullName evidence="1">FBD domain-containing protein</fullName>
    </recommendedName>
</protein>
<dbReference type="Proteomes" id="UP001415857">
    <property type="component" value="Unassembled WGS sequence"/>
</dbReference>
<proteinExistence type="predicted"/>
<evidence type="ECO:0000259" key="1">
    <source>
        <dbReference type="SMART" id="SM00579"/>
    </source>
</evidence>
<dbReference type="SUPFAM" id="SSF52047">
    <property type="entry name" value="RNI-like"/>
    <property type="match status" value="1"/>
</dbReference>
<evidence type="ECO:0000313" key="3">
    <source>
        <dbReference type="Proteomes" id="UP001415857"/>
    </source>
</evidence>
<dbReference type="SMART" id="SM00579">
    <property type="entry name" value="FBD"/>
    <property type="match status" value="1"/>
</dbReference>
<name>A0AAP0REU3_LIQFO</name>
<dbReference type="InterPro" id="IPR006566">
    <property type="entry name" value="FBD"/>
</dbReference>
<dbReference type="Gene3D" id="3.80.10.10">
    <property type="entry name" value="Ribonuclease Inhibitor"/>
    <property type="match status" value="1"/>
</dbReference>
<dbReference type="Pfam" id="PF08387">
    <property type="entry name" value="FBD"/>
    <property type="match status" value="1"/>
</dbReference>
<comment type="caution">
    <text evidence="2">The sequence shown here is derived from an EMBL/GenBank/DDBJ whole genome shotgun (WGS) entry which is preliminary data.</text>
</comment>
<evidence type="ECO:0000313" key="2">
    <source>
        <dbReference type="EMBL" id="KAK9276492.1"/>
    </source>
</evidence>